<gene>
    <name evidence="1" type="ORF">ASPBRDRAFT_203493</name>
</gene>
<evidence type="ECO:0000313" key="1">
    <source>
        <dbReference type="EMBL" id="OJJ75756.1"/>
    </source>
</evidence>
<dbReference type="RefSeq" id="XP_067483003.1">
    <property type="nucleotide sequence ID" value="XM_067621668.1"/>
</dbReference>
<proteinExistence type="predicted"/>
<accession>A0A1L9UVW8</accession>
<dbReference type="AlphaFoldDB" id="A0A1L9UVW8"/>
<name>A0A1L9UVW8_ASPBC</name>
<organism evidence="1 2">
    <name type="scientific">Aspergillus brasiliensis (strain CBS 101740 / IMI 381727 / IBT 21946)</name>
    <dbReference type="NCBI Taxonomy" id="767769"/>
    <lineage>
        <taxon>Eukaryota</taxon>
        <taxon>Fungi</taxon>
        <taxon>Dikarya</taxon>
        <taxon>Ascomycota</taxon>
        <taxon>Pezizomycotina</taxon>
        <taxon>Eurotiomycetes</taxon>
        <taxon>Eurotiomycetidae</taxon>
        <taxon>Eurotiales</taxon>
        <taxon>Aspergillaceae</taxon>
        <taxon>Aspergillus</taxon>
        <taxon>Aspergillus subgen. Circumdati</taxon>
    </lineage>
</organism>
<evidence type="ECO:0000313" key="2">
    <source>
        <dbReference type="Proteomes" id="UP000184499"/>
    </source>
</evidence>
<dbReference type="VEuPathDB" id="FungiDB:ASPBRDRAFT_203493"/>
<keyword evidence="2" id="KW-1185">Reference proteome</keyword>
<dbReference type="EMBL" id="KV878680">
    <property type="protein sequence ID" value="OJJ75756.1"/>
    <property type="molecule type" value="Genomic_DNA"/>
</dbReference>
<reference evidence="2" key="1">
    <citation type="journal article" date="2017" name="Genome Biol.">
        <title>Comparative genomics reveals high biological diversity and specific adaptations in the industrially and medically important fungal genus Aspergillus.</title>
        <authorList>
            <person name="de Vries R.P."/>
            <person name="Riley R."/>
            <person name="Wiebenga A."/>
            <person name="Aguilar-Osorio G."/>
            <person name="Amillis S."/>
            <person name="Uchima C.A."/>
            <person name="Anderluh G."/>
            <person name="Asadollahi M."/>
            <person name="Askin M."/>
            <person name="Barry K."/>
            <person name="Battaglia E."/>
            <person name="Bayram O."/>
            <person name="Benocci T."/>
            <person name="Braus-Stromeyer S.A."/>
            <person name="Caldana C."/>
            <person name="Canovas D."/>
            <person name="Cerqueira G.C."/>
            <person name="Chen F."/>
            <person name="Chen W."/>
            <person name="Choi C."/>
            <person name="Clum A."/>
            <person name="Dos Santos R.A."/>
            <person name="Damasio A.R."/>
            <person name="Diallinas G."/>
            <person name="Emri T."/>
            <person name="Fekete E."/>
            <person name="Flipphi M."/>
            <person name="Freyberg S."/>
            <person name="Gallo A."/>
            <person name="Gournas C."/>
            <person name="Habgood R."/>
            <person name="Hainaut M."/>
            <person name="Harispe M.L."/>
            <person name="Henrissat B."/>
            <person name="Hilden K.S."/>
            <person name="Hope R."/>
            <person name="Hossain A."/>
            <person name="Karabika E."/>
            <person name="Karaffa L."/>
            <person name="Karanyi Z."/>
            <person name="Krasevec N."/>
            <person name="Kuo A."/>
            <person name="Kusch H."/>
            <person name="LaButti K."/>
            <person name="Lagendijk E.L."/>
            <person name="Lapidus A."/>
            <person name="Levasseur A."/>
            <person name="Lindquist E."/>
            <person name="Lipzen A."/>
            <person name="Logrieco A.F."/>
            <person name="MacCabe A."/>
            <person name="Maekelae M.R."/>
            <person name="Malavazi I."/>
            <person name="Melin P."/>
            <person name="Meyer V."/>
            <person name="Mielnichuk N."/>
            <person name="Miskei M."/>
            <person name="Molnar A.P."/>
            <person name="Mule G."/>
            <person name="Ngan C.Y."/>
            <person name="Orejas M."/>
            <person name="Orosz E."/>
            <person name="Ouedraogo J.P."/>
            <person name="Overkamp K.M."/>
            <person name="Park H.-S."/>
            <person name="Perrone G."/>
            <person name="Piumi F."/>
            <person name="Punt P.J."/>
            <person name="Ram A.F."/>
            <person name="Ramon A."/>
            <person name="Rauscher S."/>
            <person name="Record E."/>
            <person name="Riano-Pachon D.M."/>
            <person name="Robert V."/>
            <person name="Roehrig J."/>
            <person name="Ruller R."/>
            <person name="Salamov A."/>
            <person name="Salih N.S."/>
            <person name="Samson R.A."/>
            <person name="Sandor E."/>
            <person name="Sanguinetti M."/>
            <person name="Schuetze T."/>
            <person name="Sepcic K."/>
            <person name="Shelest E."/>
            <person name="Sherlock G."/>
            <person name="Sophianopoulou V."/>
            <person name="Squina F.M."/>
            <person name="Sun H."/>
            <person name="Susca A."/>
            <person name="Todd R.B."/>
            <person name="Tsang A."/>
            <person name="Unkles S.E."/>
            <person name="van de Wiele N."/>
            <person name="van Rossen-Uffink D."/>
            <person name="Oliveira J.V."/>
            <person name="Vesth T.C."/>
            <person name="Visser J."/>
            <person name="Yu J.-H."/>
            <person name="Zhou M."/>
            <person name="Andersen M.R."/>
            <person name="Archer D.B."/>
            <person name="Baker S.E."/>
            <person name="Benoit I."/>
            <person name="Brakhage A.A."/>
            <person name="Braus G.H."/>
            <person name="Fischer R."/>
            <person name="Frisvad J.C."/>
            <person name="Goldman G.H."/>
            <person name="Houbraken J."/>
            <person name="Oakley B."/>
            <person name="Pocsi I."/>
            <person name="Scazzocchio C."/>
            <person name="Seiboth B."/>
            <person name="vanKuyk P.A."/>
            <person name="Wortman J."/>
            <person name="Dyer P.S."/>
            <person name="Grigoriev I.V."/>
        </authorList>
    </citation>
    <scope>NUCLEOTIDE SEQUENCE [LARGE SCALE GENOMIC DNA]</scope>
    <source>
        <strain evidence="2">CBS 101740 / IMI 381727 / IBT 21946</strain>
    </source>
</reference>
<dbReference type="GeneID" id="93574156"/>
<dbReference type="STRING" id="767769.A0A1L9UVW8"/>
<sequence>MSDISNIREQIFLNNDTKRIVMKRNTERLNPHDHRNSAKRILNENLPNLEESNNRVIFLAVEVFHDRTYMAFDINHFTYDFHTAHLDKTILPVYSLRQVHKDRHWALIRLSQEDDDRLCIRLADLHEAHGYDVQLPIVEDHTSIIVHANPRSLVR</sequence>
<dbReference type="Proteomes" id="UP000184499">
    <property type="component" value="Unassembled WGS sequence"/>
</dbReference>
<dbReference type="OrthoDB" id="4358740at2759"/>
<dbReference type="OMA" id="DWERDSR"/>
<protein>
    <submittedName>
        <fullName evidence="1">Uncharacterized protein</fullName>
    </submittedName>
</protein>